<keyword evidence="2" id="KW-1185">Reference proteome</keyword>
<name>A0ABS2L0F7_9MICO</name>
<dbReference type="RefSeq" id="WP_205106292.1">
    <property type="nucleotide sequence ID" value="NZ_BAAAHT010000001.1"/>
</dbReference>
<protein>
    <submittedName>
        <fullName evidence="1">Uncharacterized protein</fullName>
    </submittedName>
</protein>
<proteinExistence type="predicted"/>
<dbReference type="Proteomes" id="UP000776164">
    <property type="component" value="Unassembled WGS sequence"/>
</dbReference>
<evidence type="ECO:0000313" key="1">
    <source>
        <dbReference type="EMBL" id="MBM7470553.1"/>
    </source>
</evidence>
<dbReference type="EMBL" id="JAFBBU010000001">
    <property type="protein sequence ID" value="MBM7470553.1"/>
    <property type="molecule type" value="Genomic_DNA"/>
</dbReference>
<gene>
    <name evidence="1" type="ORF">JOE66_000187</name>
</gene>
<reference evidence="1 2" key="1">
    <citation type="submission" date="2021-01" db="EMBL/GenBank/DDBJ databases">
        <title>Sequencing the genomes of 1000 actinobacteria strains.</title>
        <authorList>
            <person name="Klenk H.-P."/>
        </authorList>
    </citation>
    <scope>NUCLEOTIDE SEQUENCE [LARGE SCALE GENOMIC DNA]</scope>
    <source>
        <strain evidence="1 2">DSM 13057</strain>
    </source>
</reference>
<evidence type="ECO:0000313" key="2">
    <source>
        <dbReference type="Proteomes" id="UP000776164"/>
    </source>
</evidence>
<organism evidence="1 2">
    <name type="scientific">Subtercola frigoramans</name>
    <dbReference type="NCBI Taxonomy" id="120298"/>
    <lineage>
        <taxon>Bacteria</taxon>
        <taxon>Bacillati</taxon>
        <taxon>Actinomycetota</taxon>
        <taxon>Actinomycetes</taxon>
        <taxon>Micrococcales</taxon>
        <taxon>Microbacteriaceae</taxon>
        <taxon>Subtercola</taxon>
    </lineage>
</organism>
<sequence length="360" mass="36791">MRKLVTIGLIGTLTLALTGSFILGTGGQRSACGATAADTTAAAQHPPVDGYSGDQLANAAAIMNAGAALGLDTTGQAIGVMTAIGESGLRDITYGDGAINPDGSIADSVGLFQQQHWWGSLADRMDPTKSATLFFQRLIAVPGWQSLPPSQAANKVQINADPNYYIQFYAAAKAIVTGLIGPDAACAAGISANAQALAQNLVAAIDAGKLVGAVPDHLKEIRWIAEGQTVPNCGIDVGILQVITIAYNTFGRIGISDINRACTGQIEGAGTASAHYINGGGHAVDFYSLGGTATNGADVNAIKLLKALDPVMPKGSYTGQSECRAAAGDTLTLDNLGQFDDTCTHVHVQVDLAAPTSLNL</sequence>
<accession>A0ABS2L0F7</accession>
<comment type="caution">
    <text evidence="1">The sequence shown here is derived from an EMBL/GenBank/DDBJ whole genome shotgun (WGS) entry which is preliminary data.</text>
</comment>